<sequence>MPLPPVGLSKEQVLATLRAYKAHDAPWLEGRVMAGVYDPGPAVAEVGKAAYTEFLSENALYPNLYPSLLKLETDTVRSIADWLGGGPQTVGNFTSGGTESILLAVKAARDWARAHKPQVQTPEMVLCITAHPAFHKAAHYLGLKVQITPMNPTTFRADVEAMRQAINENTVLLVGSAPCYSHGVVDPIPEIAALAQEKGVLCHVDACVGGLHLSVMRTLGFSVPAFDLSIPGVTSLSTDLHKYGYAAKNASVILYHSPALRRFALYANARTTGYAVINPTVLSSKSGGPLAGAWATLHFLGLQGYQQIVSEVQRATERLLAGIAAIPELQVLGKPDMCMFAFSSAHLNVFELEDALSSRGWFVQAQFSAGGGPANLHLSVNRSNVPHVEDFLTALQESVAEVKRGGGLDHLESLRQEVAQLLQNPGPDPFTRIAALAGLVPGQMPTGFARINTLLELLPDELVESLLVEYVNSLYR</sequence>
<evidence type="ECO:0000256" key="7">
    <source>
        <dbReference type="ARBA" id="ARBA00022898"/>
    </source>
</evidence>
<evidence type="ECO:0000256" key="4">
    <source>
        <dbReference type="ARBA" id="ARBA00004991"/>
    </source>
</evidence>
<dbReference type="InterPro" id="IPR015422">
    <property type="entry name" value="PyrdxlP-dep_Trfase_small"/>
</dbReference>
<keyword evidence="10" id="KW-0443">Lipid metabolism</keyword>
<keyword evidence="12 15" id="KW-0456">Lyase</keyword>
<dbReference type="PANTHER" id="PTHR42735:SF6">
    <property type="entry name" value="SPHINGOSINE-1-PHOSPHATE LYASE 1"/>
    <property type="match status" value="1"/>
</dbReference>
<keyword evidence="17" id="KW-1185">Reference proteome</keyword>
<protein>
    <submittedName>
        <fullName evidence="16">Putative sphingosine-1-phosphate lyase</fullName>
        <ecNumber evidence="16">4.1.2.27</ecNumber>
    </submittedName>
</protein>
<dbReference type="Gene3D" id="3.40.640.10">
    <property type="entry name" value="Type I PLP-dependent aspartate aminotransferase-like (Major domain)"/>
    <property type="match status" value="1"/>
</dbReference>
<dbReference type="InterPro" id="IPR015424">
    <property type="entry name" value="PyrdxlP-dep_Trfase"/>
</dbReference>
<dbReference type="EC" id="4.1.2.27" evidence="16"/>
<evidence type="ECO:0000256" key="2">
    <source>
        <dbReference type="ARBA" id="ARBA00004389"/>
    </source>
</evidence>
<comment type="pathway">
    <text evidence="4">Sphingolipid metabolism.</text>
</comment>
<dbReference type="InterPro" id="IPR050477">
    <property type="entry name" value="GrpII_AminoAcid_Decarb"/>
</dbReference>
<dbReference type="GO" id="GO:0016020">
    <property type="term" value="C:membrane"/>
    <property type="evidence" value="ECO:0007669"/>
    <property type="project" value="GOC"/>
</dbReference>
<keyword evidence="11" id="KW-0472">Membrane</keyword>
<feature type="modified residue" description="N6-(pyridoxal phosphate)lysine" evidence="14">
    <location>
        <position position="242"/>
    </location>
</feature>
<dbReference type="OrthoDB" id="9803665at2"/>
<dbReference type="PANTHER" id="PTHR42735">
    <property type="match status" value="1"/>
</dbReference>
<gene>
    <name evidence="16" type="ORF">Mgrana_02650</name>
</gene>
<keyword evidence="7 14" id="KW-0663">Pyridoxal phosphate</keyword>
<evidence type="ECO:0000313" key="16">
    <source>
        <dbReference type="EMBL" id="RIH91472.1"/>
    </source>
</evidence>
<evidence type="ECO:0000256" key="6">
    <source>
        <dbReference type="ARBA" id="ARBA00022824"/>
    </source>
</evidence>
<comment type="subcellular location">
    <subcellularLocation>
        <location evidence="2">Endoplasmic reticulum membrane</location>
        <topology evidence="2">Single-pass membrane protein</topology>
    </subcellularLocation>
</comment>
<dbReference type="Proteomes" id="UP000266178">
    <property type="component" value="Unassembled WGS sequence"/>
</dbReference>
<organism evidence="16 17">
    <name type="scientific">Meiothermus granaticius NBRC 107808</name>
    <dbReference type="NCBI Taxonomy" id="1227551"/>
    <lineage>
        <taxon>Bacteria</taxon>
        <taxon>Thermotogati</taxon>
        <taxon>Deinococcota</taxon>
        <taxon>Deinococci</taxon>
        <taxon>Thermales</taxon>
        <taxon>Thermaceae</taxon>
        <taxon>Meiothermus</taxon>
    </lineage>
</organism>
<reference evidence="16 17" key="1">
    <citation type="submission" date="2018-08" db="EMBL/GenBank/DDBJ databases">
        <title>Meiothermus granaticius genome AF-68 sequencing project.</title>
        <authorList>
            <person name="Da Costa M.S."/>
            <person name="Albuquerque L."/>
            <person name="Raposo P."/>
            <person name="Froufe H.J.C."/>
            <person name="Barroso C.S."/>
            <person name="Egas C."/>
        </authorList>
    </citation>
    <scope>NUCLEOTIDE SEQUENCE [LARGE SCALE GENOMIC DNA]</scope>
    <source>
        <strain evidence="16 17">AF-68</strain>
    </source>
</reference>
<evidence type="ECO:0000256" key="13">
    <source>
        <dbReference type="ARBA" id="ARBA00038302"/>
    </source>
</evidence>
<dbReference type="FunFam" id="3.40.640.10:FF:000020">
    <property type="entry name" value="sphingosine-1-phosphate lyase 1"/>
    <property type="match status" value="1"/>
</dbReference>
<keyword evidence="5" id="KW-0812">Transmembrane</keyword>
<comment type="cofactor">
    <cofactor evidence="1 14 15">
        <name>pyridoxal 5'-phosphate</name>
        <dbReference type="ChEBI" id="CHEBI:597326"/>
    </cofactor>
</comment>
<dbReference type="AlphaFoldDB" id="A0A399F985"/>
<evidence type="ECO:0000256" key="1">
    <source>
        <dbReference type="ARBA" id="ARBA00001933"/>
    </source>
</evidence>
<evidence type="ECO:0000256" key="3">
    <source>
        <dbReference type="ARBA" id="ARBA00004760"/>
    </source>
</evidence>
<keyword evidence="8" id="KW-0746">Sphingolipid metabolism</keyword>
<evidence type="ECO:0000256" key="8">
    <source>
        <dbReference type="ARBA" id="ARBA00022919"/>
    </source>
</evidence>
<accession>A0A399F985</accession>
<dbReference type="Gene3D" id="3.90.1150.10">
    <property type="entry name" value="Aspartate Aminotransferase, domain 1"/>
    <property type="match status" value="1"/>
</dbReference>
<dbReference type="GO" id="GO:0008117">
    <property type="term" value="F:sphinganine-1-phosphate aldolase activity"/>
    <property type="evidence" value="ECO:0007669"/>
    <property type="project" value="UniProtKB-EC"/>
</dbReference>
<dbReference type="RefSeq" id="WP_119358100.1">
    <property type="nucleotide sequence ID" value="NZ_BJXM01000015.1"/>
</dbReference>
<dbReference type="Pfam" id="PF00282">
    <property type="entry name" value="Pyridoxal_deC"/>
    <property type="match status" value="1"/>
</dbReference>
<evidence type="ECO:0000256" key="9">
    <source>
        <dbReference type="ARBA" id="ARBA00022989"/>
    </source>
</evidence>
<dbReference type="InterPro" id="IPR002129">
    <property type="entry name" value="PyrdxlP-dep_de-COase"/>
</dbReference>
<name>A0A399F985_9DEIN</name>
<comment type="caution">
    <text evidence="16">The sequence shown here is derived from an EMBL/GenBank/DDBJ whole genome shotgun (WGS) entry which is preliminary data.</text>
</comment>
<dbReference type="InterPro" id="IPR015421">
    <property type="entry name" value="PyrdxlP-dep_Trfase_major"/>
</dbReference>
<comment type="similarity">
    <text evidence="13">Belongs to the group II decarboxylase family. Sphingosine-1-phosphate lyase subfamily.</text>
</comment>
<evidence type="ECO:0000256" key="11">
    <source>
        <dbReference type="ARBA" id="ARBA00023136"/>
    </source>
</evidence>
<dbReference type="GO" id="GO:0006665">
    <property type="term" value="P:sphingolipid metabolic process"/>
    <property type="evidence" value="ECO:0007669"/>
    <property type="project" value="UniProtKB-KW"/>
</dbReference>
<evidence type="ECO:0000256" key="5">
    <source>
        <dbReference type="ARBA" id="ARBA00022692"/>
    </source>
</evidence>
<keyword evidence="6" id="KW-0256">Endoplasmic reticulum</keyword>
<dbReference type="EMBL" id="QWLB01000042">
    <property type="protein sequence ID" value="RIH91472.1"/>
    <property type="molecule type" value="Genomic_DNA"/>
</dbReference>
<dbReference type="GO" id="GO:0030170">
    <property type="term" value="F:pyridoxal phosphate binding"/>
    <property type="evidence" value="ECO:0007669"/>
    <property type="project" value="InterPro"/>
</dbReference>
<evidence type="ECO:0000256" key="12">
    <source>
        <dbReference type="ARBA" id="ARBA00023239"/>
    </source>
</evidence>
<comment type="pathway">
    <text evidence="3">Lipid metabolism; sphingolipid metabolism.</text>
</comment>
<evidence type="ECO:0000256" key="14">
    <source>
        <dbReference type="PIRSR" id="PIRSR602129-50"/>
    </source>
</evidence>
<dbReference type="SUPFAM" id="SSF53383">
    <property type="entry name" value="PLP-dependent transferases"/>
    <property type="match status" value="1"/>
</dbReference>
<evidence type="ECO:0000256" key="15">
    <source>
        <dbReference type="RuleBase" id="RU000382"/>
    </source>
</evidence>
<evidence type="ECO:0000256" key="10">
    <source>
        <dbReference type="ARBA" id="ARBA00023098"/>
    </source>
</evidence>
<evidence type="ECO:0000313" key="17">
    <source>
        <dbReference type="Proteomes" id="UP000266178"/>
    </source>
</evidence>
<keyword evidence="9" id="KW-1133">Transmembrane helix</keyword>
<dbReference type="GO" id="GO:0019752">
    <property type="term" value="P:carboxylic acid metabolic process"/>
    <property type="evidence" value="ECO:0007669"/>
    <property type="project" value="InterPro"/>
</dbReference>
<proteinExistence type="inferred from homology"/>